<comment type="caution">
    <text evidence="2">The sequence shown here is derived from an EMBL/GenBank/DDBJ whole genome shotgun (WGS) entry which is preliminary data.</text>
</comment>
<protein>
    <submittedName>
        <fullName evidence="2">Uncharacterized protein</fullName>
    </submittedName>
</protein>
<evidence type="ECO:0000313" key="3">
    <source>
        <dbReference type="Proteomes" id="UP001160483"/>
    </source>
</evidence>
<feature type="transmembrane region" description="Helical" evidence="1">
    <location>
        <begin position="184"/>
        <end position="202"/>
    </location>
</feature>
<keyword evidence="1" id="KW-0472">Membrane</keyword>
<dbReference type="AlphaFoldDB" id="A0AAU9L4C8"/>
<dbReference type="EMBL" id="CAKKTJ010000295">
    <property type="protein sequence ID" value="CAH0479142.1"/>
    <property type="molecule type" value="Genomic_DNA"/>
</dbReference>
<keyword evidence="1" id="KW-0812">Transmembrane</keyword>
<dbReference type="Proteomes" id="UP001160483">
    <property type="component" value="Unassembled WGS sequence"/>
</dbReference>
<organism evidence="2 3">
    <name type="scientific">Peronospora belbahrii</name>
    <dbReference type="NCBI Taxonomy" id="622444"/>
    <lineage>
        <taxon>Eukaryota</taxon>
        <taxon>Sar</taxon>
        <taxon>Stramenopiles</taxon>
        <taxon>Oomycota</taxon>
        <taxon>Peronosporomycetes</taxon>
        <taxon>Peronosporales</taxon>
        <taxon>Peronosporaceae</taxon>
        <taxon>Peronospora</taxon>
    </lineage>
</organism>
<reference evidence="2" key="1">
    <citation type="submission" date="2021-11" db="EMBL/GenBank/DDBJ databases">
        <authorList>
            <person name="Islam A."/>
            <person name="Islam S."/>
            <person name="Flora M.S."/>
            <person name="Rahman M."/>
            <person name="Ziaur R.M."/>
            <person name="Epstein J.H."/>
            <person name="Hassan M."/>
            <person name="Klassen M."/>
            <person name="Woodard K."/>
            <person name="Webb A."/>
            <person name="Webby R.J."/>
            <person name="El Zowalaty M.E."/>
        </authorList>
    </citation>
    <scope>NUCLEOTIDE SEQUENCE</scope>
    <source>
        <strain evidence="2">Pbs3</strain>
    </source>
</reference>
<sequence>MTVMSNDEMSSLELRKLPCDMRELGAVVIDKYGTFDVSMIDVGSEVNDMEQSPPSHSLFHRVYEACLKECHVVWLLVAVPLKLMTYKLLLFHTINFILSSVAVICILGLYLSKLPLLLVTRCRRPFRRTESWILQHFLQLDCLLLNFISPQGEHVIVHHPFLQIQYTQAIDDVYTRLYFGGVKLLAAGIPGALATFMFVWSLENVVMMVMHKEQTETEIDSMNGQDQSGSNGLDMMNVVAIVAIYTCVLLLHVLVFISRQLTIFFCSQYVLYAGEVE</sequence>
<feature type="transmembrane region" description="Helical" evidence="1">
    <location>
        <begin position="238"/>
        <end position="257"/>
    </location>
</feature>
<name>A0AAU9L4C8_9STRA</name>
<proteinExistence type="predicted"/>
<feature type="transmembrane region" description="Helical" evidence="1">
    <location>
        <begin position="89"/>
        <end position="111"/>
    </location>
</feature>
<accession>A0AAU9L4C8</accession>
<evidence type="ECO:0000313" key="2">
    <source>
        <dbReference type="EMBL" id="CAH0479142.1"/>
    </source>
</evidence>
<evidence type="ECO:0000256" key="1">
    <source>
        <dbReference type="SAM" id="Phobius"/>
    </source>
</evidence>
<gene>
    <name evidence="2" type="ORF">PBS003_LOCUS5803</name>
</gene>
<keyword evidence="1" id="KW-1133">Transmembrane helix</keyword>